<organism evidence="12 13">
    <name type="scientific">Diploscapter pachys</name>
    <dbReference type="NCBI Taxonomy" id="2018661"/>
    <lineage>
        <taxon>Eukaryota</taxon>
        <taxon>Metazoa</taxon>
        <taxon>Ecdysozoa</taxon>
        <taxon>Nematoda</taxon>
        <taxon>Chromadorea</taxon>
        <taxon>Rhabditida</taxon>
        <taxon>Rhabditina</taxon>
        <taxon>Rhabditomorpha</taxon>
        <taxon>Rhabditoidea</taxon>
        <taxon>Rhabditidae</taxon>
        <taxon>Diploscapter</taxon>
    </lineage>
</organism>
<dbReference type="FunFam" id="1.10.340.70:FF:000001">
    <property type="entry name" value="Retrovirus-related Pol polyprotein from transposon gypsy-like Protein"/>
    <property type="match status" value="1"/>
</dbReference>
<evidence type="ECO:0000256" key="1">
    <source>
        <dbReference type="ARBA" id="ARBA00012493"/>
    </source>
</evidence>
<dbReference type="SUPFAM" id="SSF53098">
    <property type="entry name" value="Ribonuclease H-like"/>
    <property type="match status" value="1"/>
</dbReference>
<dbReference type="Pfam" id="PF17919">
    <property type="entry name" value="RT_RNaseH_2"/>
    <property type="match status" value="1"/>
</dbReference>
<dbReference type="OrthoDB" id="5868531at2759"/>
<sequence>MRRQRSIETSKFWRPMLEEVFEVNRTGIELYFPKEAMTNLDVVVQMLVENYNNSKKPPITKEMNAKEITDLLSDTRKFLLLHFDVCAEDIKRQLRWYDYEGEAPYDMITYHMMLERETIVQNYLNFLRTNRSLLTGRINDFIREHQINTERVDSTYSIQEITQKAMVLAMRTDQRDLYDYPQKAIDEFWIKKLRLPIKRRSTPNSEEKIEQMVQKMKEIMGVIKEGWPDQYLKEMELPADEFYPHQMTVDSIMRWYRKTHLQWEQYYHLMVEAKLKMRKTPKSSTPEPYKQLVQEKTSAESPVYDILKKDRNEKDGQEETEATTAHTNTQTEWYMIEVISRKRRKAVDPKPTEIPDVNSVGSATHIEYMRKTYDHEENTRRNLSSAQLNHRSQFVMEKLQEDLRENFLKIMETICIIQNRMLLTWWAILKLDPTVGIRTILRRDDLKAEFAGQHILRIRQCPEVEVKKIYPNHNINDTCYAKLPIQSTDEQTFFVVPGSLELTRVSPIIDCKLARPYLLPKNNSWFADQTQANITYLPPFHQQMNPKISKLVFEGGDMYEVAKTSSFPLQLAISYGSSIAALQQKQSRLLQIATGAELSSEELEMIRNSEPNIFEQTGESMAEFAKTIGKGYILYVAKVAGVIIGGIAVISIIFGLLKCYIAWKVKRSTPNATVNAVEMDTMIKKASAPEEEEEEEGGKVYRGFRYPPIFSYIPILLPFVGATLHEESLEALPFVTITIADRAVPALWDSGASISYLQENILHQLGWKMDKTHRMRKATTANGSTFQFLGESALPIRIANYSLRHKFLVSKDEHCPCPVLLGCDFMRALEAQGISTSLKPGRGIIEVGNARMQLIKRNDPIFKPTERVVDVIACNACIIAPRGTRNIKIAPSQEEPFKRTEEAILLENQESNQIRTGNAIFHPQDSLETMVQLTNSTDRPISIGKGMKLGRAAIVQLRIIDETGTEKLDIDDPVPPEADWEGKLPEFPQGDILKDLKMDEQLTPSQKRKLKDVIRRNLDAFYNKDGEIGLFKGEVEHIIEIRRDLPRPKPKIYRTPLGKQQEIEKQVEELLRQGVIEPSNSSFSSPIVLVKKKDNSIRFTTDFRALNNVTRKEIYLIPSIKEIIDTAGGKKYYTNIDLASGFYQILLREKDRPLTAFITNSGNYQYCRMAMGLCGAPHTFQKAINELQRSISAKIYTYLDDILIASDTFEQHLAEIEEVLTKLQEFGLKAKLRKCSFAKREINFLGYTIGKEGLKPNPAKVKAITNFPRPKSLREVRGFIGMASYFRRFIPNFAKIAAPLTDLTKKETPFKWNENAEEAFDKLKVALSTAPILQAPRLGSPFTIEVDASGISIGAMLCQLNREANEIHPIAYASRKLSPAETRYPAIELEALAIVYAVAQFRQYIIGTNTTIITDHRPLTTLLKCRDLVGRLAKYQLVIMEYDLTIKYRPGTANKVCDALSRAVIDPEEDKPNEKKPADENASPVPDEKQNSVLAIAMVEMSREEIREIQQKEKWIRDAIQEIDNGSDNAKTKKLKNRYITKHGLLYKKPKNALAALKVILPRKAEIIEPIIKTHHTTKVLAAHMGITKTIASIKRQYEWTEMNEDVRAFIRRCVQCQRRKANPHEGTVEPLGALPETSFPFERVHMDIAGPLPVTENGNRYILTMRDAFTRYLVTAPLPIQSAERIAIAFMENFVLKYGPPAIVFTDQGSNFRAELFNETLRIVNAEHQLSIPFHKNANGIVERAHRVLEECLSAFVSDTQTDWDLTLQAVTFAINALPSETTNISPYEAVFGVPPKLFESKDYPRFPNTQAYVDILKLQKAMIQDYIKKKLATASKRQREKAAAQRRTAERNVKEGDIVLVRREPPKNKLSPYLRGPYKVTKVTGTAVHYEDGKQKQFVAHKDDVRIFESPDADIDIPGTGKRK</sequence>
<dbReference type="InterPro" id="IPR050951">
    <property type="entry name" value="Retrovirus_Pol_polyprotein"/>
</dbReference>
<dbReference type="SUPFAM" id="SSF56672">
    <property type="entry name" value="DNA/RNA polymerases"/>
    <property type="match status" value="1"/>
</dbReference>
<keyword evidence="9" id="KW-0812">Transmembrane</keyword>
<dbReference type="InterPro" id="IPR000477">
    <property type="entry name" value="RT_dom"/>
</dbReference>
<accession>A0A2A2KIU4</accession>
<feature type="transmembrane region" description="Helical" evidence="9">
    <location>
        <begin position="632"/>
        <end position="657"/>
    </location>
</feature>
<name>A0A2A2KIU4_9BILA</name>
<dbReference type="EC" id="2.7.7.49" evidence="1"/>
<feature type="region of interest" description="Disordered" evidence="8">
    <location>
        <begin position="1466"/>
        <end position="1487"/>
    </location>
</feature>
<dbReference type="PANTHER" id="PTHR37984:SF5">
    <property type="entry name" value="PROTEIN NYNRIN-LIKE"/>
    <property type="match status" value="1"/>
</dbReference>
<gene>
    <name evidence="12" type="ORF">WR25_20102</name>
</gene>
<dbReference type="GO" id="GO:0003676">
    <property type="term" value="F:nucleic acid binding"/>
    <property type="evidence" value="ECO:0007669"/>
    <property type="project" value="InterPro"/>
</dbReference>
<feature type="domain" description="Integrase catalytic" evidence="11">
    <location>
        <begin position="1637"/>
        <end position="1796"/>
    </location>
</feature>
<evidence type="ECO:0000256" key="7">
    <source>
        <dbReference type="ARBA" id="ARBA00023268"/>
    </source>
</evidence>
<evidence type="ECO:0000313" key="13">
    <source>
        <dbReference type="Proteomes" id="UP000218231"/>
    </source>
</evidence>
<keyword evidence="5" id="KW-0255">Endonuclease</keyword>
<evidence type="ECO:0000259" key="10">
    <source>
        <dbReference type="PROSITE" id="PS50878"/>
    </source>
</evidence>
<keyword evidence="9" id="KW-1133">Transmembrane helix</keyword>
<evidence type="ECO:0000256" key="8">
    <source>
        <dbReference type="SAM" id="MobiDB-lite"/>
    </source>
</evidence>
<keyword evidence="4" id="KW-0540">Nuclease</keyword>
<dbReference type="InterPro" id="IPR041588">
    <property type="entry name" value="Integrase_H2C2"/>
</dbReference>
<dbReference type="GO" id="GO:0015074">
    <property type="term" value="P:DNA integration"/>
    <property type="evidence" value="ECO:0007669"/>
    <property type="project" value="InterPro"/>
</dbReference>
<dbReference type="Gene3D" id="2.40.70.10">
    <property type="entry name" value="Acid Proteases"/>
    <property type="match status" value="1"/>
</dbReference>
<protein>
    <recommendedName>
        <fullName evidence="1">RNA-directed DNA polymerase</fullName>
        <ecNumber evidence="1">2.7.7.49</ecNumber>
    </recommendedName>
</protein>
<dbReference type="CDD" id="cd09274">
    <property type="entry name" value="RNase_HI_RT_Ty3"/>
    <property type="match status" value="1"/>
</dbReference>
<feature type="domain" description="Reverse transcriptase" evidence="10">
    <location>
        <begin position="1071"/>
        <end position="1249"/>
    </location>
</feature>
<dbReference type="Pfam" id="PF24664">
    <property type="entry name" value="Monjiviricetes_fusion"/>
    <property type="match status" value="1"/>
</dbReference>
<dbReference type="InterPro" id="IPR021109">
    <property type="entry name" value="Peptidase_aspartic_dom_sf"/>
</dbReference>
<dbReference type="Proteomes" id="UP000218231">
    <property type="component" value="Unassembled WGS sequence"/>
</dbReference>
<dbReference type="PROSITE" id="PS50994">
    <property type="entry name" value="INTEGRASE"/>
    <property type="match status" value="1"/>
</dbReference>
<evidence type="ECO:0000256" key="3">
    <source>
        <dbReference type="ARBA" id="ARBA00022695"/>
    </source>
</evidence>
<dbReference type="CDD" id="cd01647">
    <property type="entry name" value="RT_LTR"/>
    <property type="match status" value="1"/>
</dbReference>
<dbReference type="STRING" id="2018661.A0A2A2KIU4"/>
<evidence type="ECO:0000256" key="9">
    <source>
        <dbReference type="SAM" id="Phobius"/>
    </source>
</evidence>
<dbReference type="InterPro" id="IPR043502">
    <property type="entry name" value="DNA/RNA_pol_sf"/>
</dbReference>
<dbReference type="Gene3D" id="3.10.10.10">
    <property type="entry name" value="HIV Type 1 Reverse Transcriptase, subunit A, domain 1"/>
    <property type="match status" value="1"/>
</dbReference>
<dbReference type="Pfam" id="PF00078">
    <property type="entry name" value="RVT_1"/>
    <property type="match status" value="1"/>
</dbReference>
<dbReference type="PANTHER" id="PTHR37984">
    <property type="entry name" value="PROTEIN CBG26694"/>
    <property type="match status" value="1"/>
</dbReference>
<feature type="compositionally biased region" description="Basic and acidic residues" evidence="8">
    <location>
        <begin position="1470"/>
        <end position="1479"/>
    </location>
</feature>
<dbReference type="GO" id="GO:0004519">
    <property type="term" value="F:endonuclease activity"/>
    <property type="evidence" value="ECO:0007669"/>
    <property type="project" value="UniProtKB-KW"/>
</dbReference>
<dbReference type="GO" id="GO:0042575">
    <property type="term" value="C:DNA polymerase complex"/>
    <property type="evidence" value="ECO:0007669"/>
    <property type="project" value="UniProtKB-ARBA"/>
</dbReference>
<keyword evidence="5" id="KW-0378">Hydrolase</keyword>
<dbReference type="Pfam" id="PF00665">
    <property type="entry name" value="rve"/>
    <property type="match status" value="1"/>
</dbReference>
<dbReference type="SUPFAM" id="SSF161008">
    <property type="entry name" value="Viral glycoprotein ectodomain-like"/>
    <property type="match status" value="1"/>
</dbReference>
<evidence type="ECO:0000256" key="6">
    <source>
        <dbReference type="ARBA" id="ARBA00022918"/>
    </source>
</evidence>
<reference evidence="12 13" key="1">
    <citation type="journal article" date="2017" name="Curr. Biol.">
        <title>Genome architecture and evolution of a unichromosomal asexual nematode.</title>
        <authorList>
            <person name="Fradin H."/>
            <person name="Zegar C."/>
            <person name="Gutwein M."/>
            <person name="Lucas J."/>
            <person name="Kovtun M."/>
            <person name="Corcoran D."/>
            <person name="Baugh L.R."/>
            <person name="Kiontke K."/>
            <person name="Gunsalus K."/>
            <person name="Fitch D.H."/>
            <person name="Piano F."/>
        </authorList>
    </citation>
    <scope>NUCLEOTIDE SEQUENCE [LARGE SCALE GENOMIC DNA]</scope>
    <source>
        <strain evidence="12">PF1309</strain>
    </source>
</reference>
<keyword evidence="7" id="KW-0511">Multifunctional enzyme</keyword>
<dbReference type="SUPFAM" id="SSF50630">
    <property type="entry name" value="Acid proteases"/>
    <property type="match status" value="1"/>
</dbReference>
<keyword evidence="3" id="KW-0548">Nucleotidyltransferase</keyword>
<dbReference type="InterPro" id="IPR036397">
    <property type="entry name" value="RNaseH_sf"/>
</dbReference>
<feature type="compositionally biased region" description="Basic and acidic residues" evidence="8">
    <location>
        <begin position="306"/>
        <end position="317"/>
    </location>
</feature>
<evidence type="ECO:0000256" key="4">
    <source>
        <dbReference type="ARBA" id="ARBA00022722"/>
    </source>
</evidence>
<dbReference type="PROSITE" id="PS50878">
    <property type="entry name" value="RT_POL"/>
    <property type="match status" value="1"/>
</dbReference>
<dbReference type="InterPro" id="IPR001584">
    <property type="entry name" value="Integrase_cat-core"/>
</dbReference>
<keyword evidence="9" id="KW-0472">Membrane</keyword>
<keyword evidence="2" id="KW-0808">Transferase</keyword>
<dbReference type="Gene3D" id="3.10.20.370">
    <property type="match status" value="1"/>
</dbReference>
<dbReference type="Gene3D" id="1.20.5.1890">
    <property type="match status" value="1"/>
</dbReference>
<keyword evidence="6" id="KW-0695">RNA-directed DNA polymerase</keyword>
<dbReference type="InterPro" id="IPR012337">
    <property type="entry name" value="RNaseH-like_sf"/>
</dbReference>
<dbReference type="Pfam" id="PF17921">
    <property type="entry name" value="Integrase_H2C2"/>
    <property type="match status" value="1"/>
</dbReference>
<evidence type="ECO:0000256" key="2">
    <source>
        <dbReference type="ARBA" id="ARBA00022679"/>
    </source>
</evidence>
<feature type="region of interest" description="Disordered" evidence="8">
    <location>
        <begin position="280"/>
        <end position="326"/>
    </location>
</feature>
<dbReference type="Gene3D" id="1.10.340.70">
    <property type="match status" value="1"/>
</dbReference>
<dbReference type="EMBL" id="LIAE01008512">
    <property type="protein sequence ID" value="PAV73798.1"/>
    <property type="molecule type" value="Genomic_DNA"/>
</dbReference>
<keyword evidence="13" id="KW-1185">Reference proteome</keyword>
<dbReference type="InterPro" id="IPR041577">
    <property type="entry name" value="RT_RNaseH_2"/>
</dbReference>
<evidence type="ECO:0000313" key="12">
    <source>
        <dbReference type="EMBL" id="PAV73798.1"/>
    </source>
</evidence>
<dbReference type="FunFam" id="3.30.420.10:FF:000032">
    <property type="entry name" value="Retrovirus-related Pol polyprotein from transposon 297-like Protein"/>
    <property type="match status" value="1"/>
</dbReference>
<dbReference type="FunFam" id="3.10.20.370:FF:000001">
    <property type="entry name" value="Retrovirus-related Pol polyprotein from transposon 17.6-like protein"/>
    <property type="match status" value="1"/>
</dbReference>
<dbReference type="Gene3D" id="3.30.70.270">
    <property type="match status" value="2"/>
</dbReference>
<dbReference type="FunFam" id="3.30.70.270:FF:000026">
    <property type="entry name" value="Transposon Ty3-G Gag-Pol polyprotein"/>
    <property type="match status" value="1"/>
</dbReference>
<dbReference type="GO" id="GO:0003964">
    <property type="term" value="F:RNA-directed DNA polymerase activity"/>
    <property type="evidence" value="ECO:0007669"/>
    <property type="project" value="UniProtKB-KW"/>
</dbReference>
<evidence type="ECO:0000256" key="5">
    <source>
        <dbReference type="ARBA" id="ARBA00022759"/>
    </source>
</evidence>
<dbReference type="Gene3D" id="3.30.420.10">
    <property type="entry name" value="Ribonuclease H-like superfamily/Ribonuclease H"/>
    <property type="match status" value="1"/>
</dbReference>
<comment type="caution">
    <text evidence="12">The sequence shown here is derived from an EMBL/GenBank/DDBJ whole genome shotgun (WGS) entry which is preliminary data.</text>
</comment>
<evidence type="ECO:0000259" key="11">
    <source>
        <dbReference type="PROSITE" id="PS50994"/>
    </source>
</evidence>
<dbReference type="CDD" id="cd00303">
    <property type="entry name" value="retropepsin_like"/>
    <property type="match status" value="1"/>
</dbReference>
<proteinExistence type="predicted"/>
<dbReference type="Pfam" id="PF13975">
    <property type="entry name" value="gag-asp_proteas"/>
    <property type="match status" value="1"/>
</dbReference>
<dbReference type="InterPro" id="IPR043128">
    <property type="entry name" value="Rev_trsase/Diguanyl_cyclase"/>
</dbReference>